<dbReference type="InterPro" id="IPR013762">
    <property type="entry name" value="Integrase-like_cat_sf"/>
</dbReference>
<dbReference type="GO" id="GO:0006310">
    <property type="term" value="P:DNA recombination"/>
    <property type="evidence" value="ECO:0007669"/>
    <property type="project" value="UniProtKB-KW"/>
</dbReference>
<organism evidence="3 4">
    <name type="scientific">Cylicocyclus nassatus</name>
    <name type="common">Nematode worm</name>
    <dbReference type="NCBI Taxonomy" id="53992"/>
    <lineage>
        <taxon>Eukaryota</taxon>
        <taxon>Metazoa</taxon>
        <taxon>Ecdysozoa</taxon>
        <taxon>Nematoda</taxon>
        <taxon>Chromadorea</taxon>
        <taxon>Rhabditida</taxon>
        <taxon>Rhabditina</taxon>
        <taxon>Rhabditomorpha</taxon>
        <taxon>Strongyloidea</taxon>
        <taxon>Strongylidae</taxon>
        <taxon>Cylicocyclus</taxon>
    </lineage>
</organism>
<dbReference type="SUPFAM" id="SSF56349">
    <property type="entry name" value="DNA breaking-rejoining enzymes"/>
    <property type="match status" value="1"/>
</dbReference>
<proteinExistence type="predicted"/>
<dbReference type="PANTHER" id="PTHR33050:SF7">
    <property type="entry name" value="RIBONUCLEASE H"/>
    <property type="match status" value="1"/>
</dbReference>
<dbReference type="Pfam" id="PF00589">
    <property type="entry name" value="Phage_integrase"/>
    <property type="match status" value="1"/>
</dbReference>
<dbReference type="Gene3D" id="3.30.420.10">
    <property type="entry name" value="Ribonuclease H-like superfamily/Ribonuclease H"/>
    <property type="match status" value="1"/>
</dbReference>
<accession>A0AA36GMU6</accession>
<evidence type="ECO:0000313" key="3">
    <source>
        <dbReference type="EMBL" id="CAJ0594930.1"/>
    </source>
</evidence>
<protein>
    <recommendedName>
        <fullName evidence="2">Tyr recombinase domain-containing protein</fullName>
    </recommendedName>
</protein>
<dbReference type="GO" id="GO:0015074">
    <property type="term" value="P:DNA integration"/>
    <property type="evidence" value="ECO:0007669"/>
    <property type="project" value="InterPro"/>
</dbReference>
<dbReference type="AlphaFoldDB" id="A0AA36GMU6"/>
<sequence length="546" mass="60793">MLKDKAVSIRTCSPDIKAAPRYVLQLWEVGFWHEDFVDSEMGSLLRSGALVEVAEKEEIRVNPLSVAEGKKLRLILDLSNLNTVVVKSSVKFEDVAKVAPLLPPGGFMASFDLKVEEKSESGGNWGCRERSSGYGISVQVATHVRGEKRNQRLVEFDYRFEGIPIAAIPDLSNALKIFSDASEFGVGAVLHLNLEEKVSASANLPPELIEISNTVRELYAILFGLRAFRKHLVDEEAIWHCDNQAAVAILRKGTTKSQLQKVAEDIWTICARLHLTVKFCWIAREFNTKADLASRAIDFDEWSVRAEKRAVATAVGEACAEAVAVNAFSEKAVIWWKKEFAWPLPSKDEDILRALLRGAKRTTPPPRHRKKATQKDVDTVIAWALQKKSFSGVAGAAMILLLFAAFLRVGELCEICVSDISRKGNDVWWLIIRRSKTDQGAQGAKVAFRLGGEALILWSIRELTSTKSGTIHFWQNFQSALEGCRRSPYQRNPRSSQPARKFTTHSFRGGAATTAIRSGLHPANIMRAGRWRSTEAFSCYIDPSPL</sequence>
<dbReference type="GO" id="GO:0003677">
    <property type="term" value="F:DNA binding"/>
    <property type="evidence" value="ECO:0007669"/>
    <property type="project" value="InterPro"/>
</dbReference>
<keyword evidence="1" id="KW-0233">DNA recombination</keyword>
<evidence type="ECO:0000259" key="2">
    <source>
        <dbReference type="PROSITE" id="PS51898"/>
    </source>
</evidence>
<dbReference type="Pfam" id="PF13456">
    <property type="entry name" value="RVT_3"/>
    <property type="match status" value="1"/>
</dbReference>
<evidence type="ECO:0000256" key="1">
    <source>
        <dbReference type="ARBA" id="ARBA00023172"/>
    </source>
</evidence>
<reference evidence="3" key="1">
    <citation type="submission" date="2023-07" db="EMBL/GenBank/DDBJ databases">
        <authorList>
            <consortium name="CYATHOMIX"/>
        </authorList>
    </citation>
    <scope>NUCLEOTIDE SEQUENCE</scope>
    <source>
        <strain evidence="3">N/A</strain>
    </source>
</reference>
<dbReference type="InterPro" id="IPR002104">
    <property type="entry name" value="Integrase_catalytic"/>
</dbReference>
<evidence type="ECO:0000313" key="4">
    <source>
        <dbReference type="Proteomes" id="UP001176961"/>
    </source>
</evidence>
<feature type="domain" description="Tyr recombinase" evidence="2">
    <location>
        <begin position="367"/>
        <end position="546"/>
    </location>
</feature>
<dbReference type="InterPro" id="IPR036397">
    <property type="entry name" value="RNaseH_sf"/>
</dbReference>
<dbReference type="InterPro" id="IPR043502">
    <property type="entry name" value="DNA/RNA_pol_sf"/>
</dbReference>
<dbReference type="GO" id="GO:0004523">
    <property type="term" value="F:RNA-DNA hybrid ribonuclease activity"/>
    <property type="evidence" value="ECO:0007669"/>
    <property type="project" value="InterPro"/>
</dbReference>
<comment type="caution">
    <text evidence="3">The sequence shown here is derived from an EMBL/GenBank/DDBJ whole genome shotgun (WGS) entry which is preliminary data.</text>
</comment>
<dbReference type="InterPro" id="IPR011010">
    <property type="entry name" value="DNA_brk_join_enz"/>
</dbReference>
<dbReference type="PANTHER" id="PTHR33050">
    <property type="entry name" value="REVERSE TRANSCRIPTASE DOMAIN-CONTAINING PROTEIN"/>
    <property type="match status" value="1"/>
</dbReference>
<dbReference type="Proteomes" id="UP001176961">
    <property type="component" value="Unassembled WGS sequence"/>
</dbReference>
<dbReference type="EMBL" id="CATQJL010000112">
    <property type="protein sequence ID" value="CAJ0594930.1"/>
    <property type="molecule type" value="Genomic_DNA"/>
</dbReference>
<dbReference type="InterPro" id="IPR052055">
    <property type="entry name" value="Hepadnavirus_pol/RT"/>
</dbReference>
<dbReference type="InterPro" id="IPR002156">
    <property type="entry name" value="RNaseH_domain"/>
</dbReference>
<dbReference type="Gene3D" id="1.10.443.10">
    <property type="entry name" value="Intergrase catalytic core"/>
    <property type="match status" value="1"/>
</dbReference>
<name>A0AA36GMU6_CYLNA</name>
<keyword evidence="4" id="KW-1185">Reference proteome</keyword>
<dbReference type="SUPFAM" id="SSF56672">
    <property type="entry name" value="DNA/RNA polymerases"/>
    <property type="match status" value="1"/>
</dbReference>
<dbReference type="CDD" id="cd09275">
    <property type="entry name" value="RNase_HI_RT_DIRS1"/>
    <property type="match status" value="1"/>
</dbReference>
<gene>
    <name evidence="3" type="ORF">CYNAS_LOCUS6913</name>
</gene>
<dbReference type="PROSITE" id="PS51898">
    <property type="entry name" value="TYR_RECOMBINASE"/>
    <property type="match status" value="1"/>
</dbReference>